<evidence type="ECO:0000313" key="3">
    <source>
        <dbReference type="Proteomes" id="UP001058533"/>
    </source>
</evidence>
<organism evidence="2 3">
    <name type="scientific">Sphingomonas qomolangmaensis</name>
    <dbReference type="NCBI Taxonomy" id="2918765"/>
    <lineage>
        <taxon>Bacteria</taxon>
        <taxon>Pseudomonadati</taxon>
        <taxon>Pseudomonadota</taxon>
        <taxon>Alphaproteobacteria</taxon>
        <taxon>Sphingomonadales</taxon>
        <taxon>Sphingomonadaceae</taxon>
        <taxon>Sphingomonas</taxon>
    </lineage>
</organism>
<keyword evidence="1" id="KW-0732">Signal</keyword>
<dbReference type="EMBL" id="CP101740">
    <property type="protein sequence ID" value="UUL83945.1"/>
    <property type="molecule type" value="Genomic_DNA"/>
</dbReference>
<evidence type="ECO:0000256" key="1">
    <source>
        <dbReference type="SAM" id="SignalP"/>
    </source>
</evidence>
<gene>
    <name evidence="2" type="ORF">NMP03_07065</name>
</gene>
<accession>A0ABY5LAF1</accession>
<dbReference type="Proteomes" id="UP001058533">
    <property type="component" value="Chromosome"/>
</dbReference>
<dbReference type="RefSeq" id="WP_256507780.1">
    <property type="nucleotide sequence ID" value="NZ_CP101740.1"/>
</dbReference>
<feature type="signal peptide" evidence="1">
    <location>
        <begin position="1"/>
        <end position="16"/>
    </location>
</feature>
<evidence type="ECO:0008006" key="4">
    <source>
        <dbReference type="Google" id="ProtNLM"/>
    </source>
</evidence>
<protein>
    <recommendedName>
        <fullName evidence="4">Lipoprotein</fullName>
    </recommendedName>
</protein>
<proteinExistence type="predicted"/>
<dbReference type="PROSITE" id="PS51257">
    <property type="entry name" value="PROKAR_LIPOPROTEIN"/>
    <property type="match status" value="1"/>
</dbReference>
<sequence>MKTSLFIPLIAALALAGCGSEPAPAPAPAKPKVAENGVDYQAAVAALPVAQRNGVFIRAIRDAGLPCQGVTSSEQQGDSGSIWRARCEGGVEHVISIEADGNAKVSTRAMTKQ</sequence>
<keyword evidence="3" id="KW-1185">Reference proteome</keyword>
<reference evidence="2" key="1">
    <citation type="submission" date="2022-07" db="EMBL/GenBank/DDBJ databases">
        <title>Sphingomonas sp. nov., a novel bacterium isolated from the north slope of the Mount Everest.</title>
        <authorList>
            <person name="Cui X."/>
            <person name="Liu Y."/>
        </authorList>
    </citation>
    <scope>NUCLEOTIDE SEQUENCE</scope>
    <source>
        <strain evidence="2">S5-59</strain>
    </source>
</reference>
<feature type="chain" id="PRO_5045189377" description="Lipoprotein" evidence="1">
    <location>
        <begin position="17"/>
        <end position="113"/>
    </location>
</feature>
<name>A0ABY5LAF1_9SPHN</name>
<evidence type="ECO:0000313" key="2">
    <source>
        <dbReference type="EMBL" id="UUL83945.1"/>
    </source>
</evidence>